<dbReference type="InterPro" id="IPR048167">
    <property type="entry name" value="AQJ64_40280-like"/>
</dbReference>
<name>A0ABU0X8F9_9PSEU</name>
<organism evidence="1 2">
    <name type="scientific">Saccharothrix yanglingensis</name>
    <dbReference type="NCBI Taxonomy" id="659496"/>
    <lineage>
        <taxon>Bacteria</taxon>
        <taxon>Bacillati</taxon>
        <taxon>Actinomycetota</taxon>
        <taxon>Actinomycetes</taxon>
        <taxon>Pseudonocardiales</taxon>
        <taxon>Pseudonocardiaceae</taxon>
        <taxon>Saccharothrix</taxon>
    </lineage>
</organism>
<sequence length="120" mass="13182">MRMAIEWISVDERFPHDGVPVAAAVTGRYPVDPDDPEPLSGQEFWLVLPAHFRRLHLVEDTGEVVENCFIDADRVVRHPLGGRSDELVTHWAALPNLPGTDVPRVIGDGVQPALRAASGD</sequence>
<evidence type="ECO:0000313" key="1">
    <source>
        <dbReference type="EMBL" id="MDQ2588421.1"/>
    </source>
</evidence>
<dbReference type="NCBIfam" id="NF041588">
    <property type="entry name" value="AQJ64_40280_fam"/>
    <property type="match status" value="1"/>
</dbReference>
<comment type="caution">
    <text evidence="1">The sequence shown here is derived from an EMBL/GenBank/DDBJ whole genome shotgun (WGS) entry which is preliminary data.</text>
</comment>
<gene>
    <name evidence="1" type="ORF">CKY47_31600</name>
</gene>
<keyword evidence="2" id="KW-1185">Reference proteome</keyword>
<dbReference type="Proteomes" id="UP001225605">
    <property type="component" value="Unassembled WGS sequence"/>
</dbReference>
<protein>
    <submittedName>
        <fullName evidence="1">Amine oxidase</fullName>
    </submittedName>
</protein>
<dbReference type="RefSeq" id="WP_306750071.1">
    <property type="nucleotide sequence ID" value="NZ_NSDM01000018.1"/>
</dbReference>
<proteinExistence type="predicted"/>
<reference evidence="1 2" key="1">
    <citation type="submission" date="2017-06" db="EMBL/GenBank/DDBJ databases">
        <title>Cultured bacterium strain Saccharothrix yanglingensis Hhs.015.</title>
        <authorList>
            <person name="Xia Y."/>
        </authorList>
    </citation>
    <scope>NUCLEOTIDE SEQUENCE [LARGE SCALE GENOMIC DNA]</scope>
    <source>
        <strain evidence="1 2">Hhs.015</strain>
    </source>
</reference>
<evidence type="ECO:0000313" key="2">
    <source>
        <dbReference type="Proteomes" id="UP001225605"/>
    </source>
</evidence>
<dbReference type="EMBL" id="NSDM01000018">
    <property type="protein sequence ID" value="MDQ2588421.1"/>
    <property type="molecule type" value="Genomic_DNA"/>
</dbReference>
<accession>A0ABU0X8F9</accession>